<dbReference type="OrthoDB" id="7338235at2"/>
<reference evidence="4 5" key="1">
    <citation type="submission" date="2016-10" db="EMBL/GenBank/DDBJ databases">
        <authorList>
            <person name="de Groot N.N."/>
        </authorList>
    </citation>
    <scope>NUCLEOTIDE SEQUENCE [LARGE SCALE GENOMIC DNA]</scope>
    <source>
        <strain evidence="4 5">CGMCC 1.10210</strain>
    </source>
</reference>
<keyword evidence="2" id="KW-1133">Transmembrane helix</keyword>
<feature type="domain" description="SPOR" evidence="3">
    <location>
        <begin position="680"/>
        <end position="753"/>
    </location>
</feature>
<feature type="region of interest" description="Disordered" evidence="1">
    <location>
        <begin position="115"/>
        <end position="139"/>
    </location>
</feature>
<evidence type="ECO:0000313" key="5">
    <source>
        <dbReference type="Proteomes" id="UP000182258"/>
    </source>
</evidence>
<dbReference type="GO" id="GO:0042834">
    <property type="term" value="F:peptidoglycan binding"/>
    <property type="evidence" value="ECO:0007669"/>
    <property type="project" value="InterPro"/>
</dbReference>
<evidence type="ECO:0000313" key="4">
    <source>
        <dbReference type="EMBL" id="SFC14890.1"/>
    </source>
</evidence>
<evidence type="ECO:0000256" key="1">
    <source>
        <dbReference type="SAM" id="MobiDB-lite"/>
    </source>
</evidence>
<sequence>MTAKPQPMAGQSDTSDDLIAELAKLMAQDAQSDKPAEPTRPSSPVRIPGSDTGTTPLPRFDFQASSAPDQSGALDAPEAMAEAAQYNVAPEPVEPFRFDFGLVAPKSIPAPASEQSIPAQVAAPSSPVQMVPDAGFTPADHDTIADLIAAELSNDPEPVIEAPAVPVPAPAPIVAEARPAPPPSSRWSPTAVAANLTAPNTQERIVMRPVNLQSAPRPEQDRFKVAPVFGLGSGAAVPSVVPVVSEPVVAAPAPVADAPARTEPSFDWRQPAPEPTPDALDDGIGRDPIDEIESLIGSAMRVELDRANNPAYKSERIVPSPALRSLATPTIPASQAAQSSGSRRPLTGADEAILAAAQATGVKIGWVDTTEQSNQEPVAPRARRAPRALGMTRALAGPLVAVTLLLAAGFGLYWVLGLGREAGPAPLLTADASPSKETPVVDPEAAASQSVVFNEIDGVVPGAEEQLLSRDQADVSEVTQIPPTAEVSEEGLANRKVRTVTVRPDGTIVSGEDSVAGSNILPVARPNVPAVPGAETASEELLASIAAPATATDPAAATPAATPTPAAPAIALVTPGATVPAVDLAGNALAGKTTVVPMTRPAGLEGPGAASFVAPTSPVNAVVNSGSGGGNMLPPPPTNSAFGATAAPAAAATPVAPAQVTTATAQPVEVAPLGNTAPAYAQLASLRTEDEARQAGQNLVTRFGPVFNGANLEVQRVDLGERGIYYRVRVPAASTQDANTICANVKAAGGDCVPM</sequence>
<dbReference type="STRING" id="728005.SAMN04488059_102297"/>
<feature type="region of interest" description="Disordered" evidence="1">
    <location>
        <begin position="468"/>
        <end position="490"/>
    </location>
</feature>
<proteinExistence type="predicted"/>
<feature type="transmembrane region" description="Helical" evidence="2">
    <location>
        <begin position="394"/>
        <end position="416"/>
    </location>
</feature>
<accession>A0A1I1H131</accession>
<organism evidence="4 5">
    <name type="scientific">Devosia psychrophila</name>
    <dbReference type="NCBI Taxonomy" id="728005"/>
    <lineage>
        <taxon>Bacteria</taxon>
        <taxon>Pseudomonadati</taxon>
        <taxon>Pseudomonadota</taxon>
        <taxon>Alphaproteobacteria</taxon>
        <taxon>Hyphomicrobiales</taxon>
        <taxon>Devosiaceae</taxon>
        <taxon>Devosia</taxon>
    </lineage>
</organism>
<evidence type="ECO:0000256" key="2">
    <source>
        <dbReference type="SAM" id="Phobius"/>
    </source>
</evidence>
<evidence type="ECO:0000259" key="3">
    <source>
        <dbReference type="Pfam" id="PF05036"/>
    </source>
</evidence>
<dbReference type="EMBL" id="FOMB01000002">
    <property type="protein sequence ID" value="SFC14890.1"/>
    <property type="molecule type" value="Genomic_DNA"/>
</dbReference>
<feature type="region of interest" description="Disordered" evidence="1">
    <location>
        <begin position="254"/>
        <end position="286"/>
    </location>
</feature>
<name>A0A1I1H131_9HYPH</name>
<keyword evidence="2" id="KW-0812">Transmembrane</keyword>
<keyword evidence="2" id="KW-0472">Membrane</keyword>
<gene>
    <name evidence="4" type="ORF">SAMN04488059_102297</name>
</gene>
<dbReference type="Proteomes" id="UP000182258">
    <property type="component" value="Unassembled WGS sequence"/>
</dbReference>
<protein>
    <submittedName>
        <fullName evidence="4">Sporulation related domain-containing protein</fullName>
    </submittedName>
</protein>
<feature type="region of interest" description="Disordered" evidence="1">
    <location>
        <begin position="26"/>
        <end position="78"/>
    </location>
</feature>
<dbReference type="AlphaFoldDB" id="A0A1I1H131"/>
<dbReference type="RefSeq" id="WP_143078020.1">
    <property type="nucleotide sequence ID" value="NZ_FOMB01000002.1"/>
</dbReference>
<dbReference type="InterPro" id="IPR007730">
    <property type="entry name" value="SPOR-like_dom"/>
</dbReference>
<dbReference type="Pfam" id="PF05036">
    <property type="entry name" value="SPOR"/>
    <property type="match status" value="1"/>
</dbReference>